<dbReference type="Proteomes" id="UP001499951">
    <property type="component" value="Unassembled WGS sequence"/>
</dbReference>
<sequence length="707" mass="72583">MNMNRNKFQTRLFLSASALVFAACMGAASATDVVLDTTNTPRSLMGDATVDNLIIGSGQTGYLTANYNTAPAGDLAITWTGSPSVSSTGACDFGGCFATADTITVRSGGKIIVDNPWGWQPFQSIFNVAGDAEFGIANWGGGTTILMGTSTFTGNLTLDAGVGTNTNLLQVGQDWKAATIVFGANSNIILNSGTHLEMWMPSSAPAVVGGTVSGPGALTIHSGSMTINGIATNATSYTGTVTLGAGAGLVIGDATHSGAKFGDIAGSTAVINVNQSGGTLATVKGYGTFYGTLNNNGVVAPGGTTGTLGTLTVTNYTQAATGVLQVEISPTGASKLNVTGTAALNGSMSVKIDAGDYGNSVFPILTAHSITGSFSTVSTTGSVSGAIVALQTSSTGYSIVTEKASSSQVIGHLVTANRNGIYAFTDSLYDVGPSAVHNNKVSFWLTPTGRLDNIGRDGAGYGLSAYGISGGAQYNAAWKNATVGFALGYDHASLDVKNEDTKAHSNTVNLALYGGADVLNARIDGAVFYNTYDAASKRVMEGYGTAAASPKGWGWGATVQVSRSLFHDRVVPYVRGTFARVIQDAVTESGVSTFDLAYKKIDANTFVGDLGFKVNVLPETSKIKLQTTVALRHDFSDPGETVNGSFAELSGSSFSYHWKGDAQNTLIVGANAGGDVLPNLSVFGRVQGEFTQARRAVAFGLGAKYKL</sequence>
<keyword evidence="1" id="KW-0732">Signal</keyword>
<comment type="caution">
    <text evidence="3">The sequence shown here is derived from an EMBL/GenBank/DDBJ whole genome shotgun (WGS) entry which is preliminary data.</text>
</comment>
<dbReference type="Gene3D" id="2.40.128.130">
    <property type="entry name" value="Autotransporter beta-domain"/>
    <property type="match status" value="1"/>
</dbReference>
<evidence type="ECO:0000313" key="3">
    <source>
        <dbReference type="EMBL" id="GAA0581607.1"/>
    </source>
</evidence>
<proteinExistence type="predicted"/>
<dbReference type="PROSITE" id="PS51257">
    <property type="entry name" value="PROKAR_LIPOPROTEIN"/>
    <property type="match status" value="1"/>
</dbReference>
<keyword evidence="4" id="KW-1185">Reference proteome</keyword>
<feature type="chain" id="PRO_5045396260" description="Autotransporter domain-containing protein" evidence="1">
    <location>
        <begin position="31"/>
        <end position="707"/>
    </location>
</feature>
<dbReference type="InterPro" id="IPR036709">
    <property type="entry name" value="Autotransporte_beta_dom_sf"/>
</dbReference>
<dbReference type="SMART" id="SM00869">
    <property type="entry name" value="Autotransporter"/>
    <property type="match status" value="1"/>
</dbReference>
<accession>A0ABN1F3S6</accession>
<name>A0ABN1F3S6_9PROT</name>
<dbReference type="SUPFAM" id="SSF103515">
    <property type="entry name" value="Autotransporter"/>
    <property type="match status" value="1"/>
</dbReference>
<dbReference type="PROSITE" id="PS51208">
    <property type="entry name" value="AUTOTRANSPORTER"/>
    <property type="match status" value="1"/>
</dbReference>
<dbReference type="EMBL" id="BAAADD010000009">
    <property type="protein sequence ID" value="GAA0581607.1"/>
    <property type="molecule type" value="Genomic_DNA"/>
</dbReference>
<evidence type="ECO:0000313" key="4">
    <source>
        <dbReference type="Proteomes" id="UP001499951"/>
    </source>
</evidence>
<feature type="domain" description="Autotransporter" evidence="2">
    <location>
        <begin position="436"/>
        <end position="707"/>
    </location>
</feature>
<reference evidence="3 4" key="1">
    <citation type="journal article" date="2019" name="Int. J. Syst. Evol. Microbiol.">
        <title>The Global Catalogue of Microorganisms (GCM) 10K type strain sequencing project: providing services to taxonomists for standard genome sequencing and annotation.</title>
        <authorList>
            <consortium name="The Broad Institute Genomics Platform"/>
            <consortium name="The Broad Institute Genome Sequencing Center for Infectious Disease"/>
            <person name="Wu L."/>
            <person name="Ma J."/>
        </authorList>
    </citation>
    <scope>NUCLEOTIDE SEQUENCE [LARGE SCALE GENOMIC DNA]</scope>
    <source>
        <strain evidence="3 4">JCM 15089</strain>
    </source>
</reference>
<organism evidence="3 4">
    <name type="scientific">Rhizomicrobium electricum</name>
    <dbReference type="NCBI Taxonomy" id="480070"/>
    <lineage>
        <taxon>Bacteria</taxon>
        <taxon>Pseudomonadati</taxon>
        <taxon>Pseudomonadota</taxon>
        <taxon>Alphaproteobacteria</taxon>
        <taxon>Micropepsales</taxon>
        <taxon>Micropepsaceae</taxon>
        <taxon>Rhizomicrobium</taxon>
    </lineage>
</organism>
<feature type="signal peptide" evidence="1">
    <location>
        <begin position="1"/>
        <end position="30"/>
    </location>
</feature>
<evidence type="ECO:0000256" key="1">
    <source>
        <dbReference type="SAM" id="SignalP"/>
    </source>
</evidence>
<dbReference type="Pfam" id="PF03797">
    <property type="entry name" value="Autotransporter"/>
    <property type="match status" value="1"/>
</dbReference>
<evidence type="ECO:0000259" key="2">
    <source>
        <dbReference type="PROSITE" id="PS51208"/>
    </source>
</evidence>
<dbReference type="InterPro" id="IPR005546">
    <property type="entry name" value="Autotransporte_beta"/>
</dbReference>
<protein>
    <recommendedName>
        <fullName evidence="2">Autotransporter domain-containing protein</fullName>
    </recommendedName>
</protein>
<dbReference type="RefSeq" id="WP_166935101.1">
    <property type="nucleotide sequence ID" value="NZ_BAAADD010000009.1"/>
</dbReference>
<gene>
    <name evidence="3" type="ORF">GCM10008942_33090</name>
</gene>